<feature type="region of interest" description="Disordered" evidence="1">
    <location>
        <begin position="103"/>
        <end position="122"/>
    </location>
</feature>
<feature type="compositionally biased region" description="Polar residues" evidence="1">
    <location>
        <begin position="465"/>
        <end position="486"/>
    </location>
</feature>
<gene>
    <name evidence="2" type="ORF">PPACK8108_LOCUS21283</name>
</gene>
<feature type="region of interest" description="Disordered" evidence="1">
    <location>
        <begin position="237"/>
        <end position="256"/>
    </location>
</feature>
<evidence type="ECO:0000313" key="3">
    <source>
        <dbReference type="Proteomes" id="UP001153365"/>
    </source>
</evidence>
<feature type="compositionally biased region" description="Polar residues" evidence="1">
    <location>
        <begin position="435"/>
        <end position="444"/>
    </location>
</feature>
<evidence type="ECO:0000313" key="2">
    <source>
        <dbReference type="EMBL" id="CAH7686607.1"/>
    </source>
</evidence>
<feature type="compositionally biased region" description="Basic and acidic residues" evidence="1">
    <location>
        <begin position="381"/>
        <end position="398"/>
    </location>
</feature>
<keyword evidence="3" id="KW-1185">Reference proteome</keyword>
<feature type="compositionally biased region" description="Basic and acidic residues" evidence="1">
    <location>
        <begin position="357"/>
        <end position="366"/>
    </location>
</feature>
<organism evidence="2 3">
    <name type="scientific">Phakopsora pachyrhizi</name>
    <name type="common">Asian soybean rust disease fungus</name>
    <dbReference type="NCBI Taxonomy" id="170000"/>
    <lineage>
        <taxon>Eukaryota</taxon>
        <taxon>Fungi</taxon>
        <taxon>Dikarya</taxon>
        <taxon>Basidiomycota</taxon>
        <taxon>Pucciniomycotina</taxon>
        <taxon>Pucciniomycetes</taxon>
        <taxon>Pucciniales</taxon>
        <taxon>Phakopsoraceae</taxon>
        <taxon>Phakopsora</taxon>
    </lineage>
</organism>
<feature type="compositionally biased region" description="Acidic residues" evidence="1">
    <location>
        <begin position="399"/>
        <end position="411"/>
    </location>
</feature>
<feature type="region of interest" description="Disordered" evidence="1">
    <location>
        <begin position="341"/>
        <end position="490"/>
    </location>
</feature>
<evidence type="ECO:0000256" key="1">
    <source>
        <dbReference type="SAM" id="MobiDB-lite"/>
    </source>
</evidence>
<comment type="caution">
    <text evidence="2">The sequence shown here is derived from an EMBL/GenBank/DDBJ whole genome shotgun (WGS) entry which is preliminary data.</text>
</comment>
<dbReference type="Proteomes" id="UP001153365">
    <property type="component" value="Unassembled WGS sequence"/>
</dbReference>
<accession>A0AAV0BJI9</accession>
<dbReference type="EMBL" id="CALTRL010005803">
    <property type="protein sequence ID" value="CAH7686607.1"/>
    <property type="molecule type" value="Genomic_DNA"/>
</dbReference>
<dbReference type="AlphaFoldDB" id="A0AAV0BJI9"/>
<name>A0AAV0BJI9_PHAPC</name>
<feature type="compositionally biased region" description="Basic and acidic residues" evidence="1">
    <location>
        <begin position="447"/>
        <end position="459"/>
    </location>
</feature>
<sequence length="522" mass="58767">MNYNCMNQSSHEGSAEENLKLHQTNNRLLWRGSIFNQGGLKLDGFAIVAHSKELSKKLRVRDDPFSANTSPQTLSETCLEIEMLRGRELHAKRQIKLTFDSDDDPSSNFLKEEELSKRPGGRKARLSSLIKGKAVNSGNQIEKVQFSEIECDPEVRLYVDPRCGQTHAWLLSQLGKGDLSSSGQTSDAIIISLDQSIDENIPRQLVIFARRADEQLVEQSTSNGVVGLQLFIGQRKPKPVSRVPRPDDPMPRAVTSGINKPLFLSKDKIFPDSEHIKTLPITTSILSKSVKPIDKTRLIQNEPMNGAKSVSTNLRKISKPIKNHATSLPSKRNERRLSNGLLVFDPSHQTKPTVLEPRGEKRRTDELVSNSMMKKKLKGMKRMDQDVQNSHEDIGIIKEEEDTDGDEDSELDQNRNPEQSPSPSPAPMSRRATPLTDQKQQSLKMYNDSRAKRSADRRFPVNGESRLSLNSLPGLSNIENQSNGLKESNEMAEKRETIEFKQVDRTLTKSFIESHLAMYLIL</sequence>
<proteinExistence type="predicted"/>
<protein>
    <submittedName>
        <fullName evidence="2">Expressed protein</fullName>
    </submittedName>
</protein>
<reference evidence="2" key="1">
    <citation type="submission" date="2022-06" db="EMBL/GenBank/DDBJ databases">
        <authorList>
            <consortium name="SYNGENTA / RWTH Aachen University"/>
        </authorList>
    </citation>
    <scope>NUCLEOTIDE SEQUENCE</scope>
</reference>